<feature type="region of interest" description="Disordered" evidence="1">
    <location>
        <begin position="95"/>
        <end position="131"/>
    </location>
</feature>
<keyword evidence="2" id="KW-0472">Membrane</keyword>
<evidence type="ECO:0000256" key="2">
    <source>
        <dbReference type="SAM" id="Phobius"/>
    </source>
</evidence>
<reference evidence="3" key="1">
    <citation type="journal article" date="2020" name="Stud. Mycol.">
        <title>101 Dothideomycetes genomes: a test case for predicting lifestyles and emergence of pathogens.</title>
        <authorList>
            <person name="Haridas S."/>
            <person name="Albert R."/>
            <person name="Binder M."/>
            <person name="Bloem J."/>
            <person name="Labutti K."/>
            <person name="Salamov A."/>
            <person name="Andreopoulos B."/>
            <person name="Baker S."/>
            <person name="Barry K."/>
            <person name="Bills G."/>
            <person name="Bluhm B."/>
            <person name="Cannon C."/>
            <person name="Castanera R."/>
            <person name="Culley D."/>
            <person name="Daum C."/>
            <person name="Ezra D."/>
            <person name="Gonzalez J."/>
            <person name="Henrissat B."/>
            <person name="Kuo A."/>
            <person name="Liang C."/>
            <person name="Lipzen A."/>
            <person name="Lutzoni F."/>
            <person name="Magnuson J."/>
            <person name="Mondo S."/>
            <person name="Nolan M."/>
            <person name="Ohm R."/>
            <person name="Pangilinan J."/>
            <person name="Park H.-J."/>
            <person name="Ramirez L."/>
            <person name="Alfaro M."/>
            <person name="Sun H."/>
            <person name="Tritt A."/>
            <person name="Yoshinaga Y."/>
            <person name="Zwiers L.-H."/>
            <person name="Turgeon B."/>
            <person name="Goodwin S."/>
            <person name="Spatafora J."/>
            <person name="Crous P."/>
            <person name="Grigoriev I."/>
        </authorList>
    </citation>
    <scope>NUCLEOTIDE SEQUENCE</scope>
    <source>
        <strain evidence="3">CBS 115976</strain>
    </source>
</reference>
<sequence>MVSIFSSLNPLDEELGKKDDDHKAGDGGKTWHALRSSMRMRRRRLIVLAITIFLIWFLFTHRLRDMLQHRVKEEEIIVANANGKNYHSETTVKDSYGLRGITPSQPSNANEPFSNPKPKPQHVAPNKGKPDKTKFYTKHYYEGEMKFYALPVSIRRIQSSSSFANQNYNVLFCAANLQSAANLIPVACDMAKRGTTRVHMAFMGRNDMSIDEILQINGIDKSCRVLFHDARPDFAPYSSDLRAASSVSSALKYIQDYMHPQALITHSPDAEDDYFTTAIAAKAKEYNIPVIQVPEQGWKVGAAHPDDSLGWIARLDTKALNSWTVADIEIVVQAPTGSSGPLIKLLDSLSKADYTGTKPPRLTIELPSEPDLMVQSYLKDFKWPPGLLSSQQSQLNIRRRLPIRSMSQEEASVRFMESFYPYDPERSHVLLLSPNTYISPLYYQQLRYYLLKLKHTQFPVLDPPLMGIALDIPSVYLNGSQEFQVPDITALDLTTQEESKPTSKTIRPHFLWEAPNPNAALYFGSAWVELHSFLSLRLAKFHSDPHPQPRKKLVSDHLPAWTEYALEFMRARGYTFFYPGALTPHDAFAVIHHDIEQRPDEYSMPKKTRVFHKRSARPDPKPVAADIPSVFTDPFLPPDDADFSIKKTTPLKQSNPITSERAFQPLLHTLPFRGPEPSMFSIPHYAWDGSLIEVSEAARRTAAEAENFRQELGGCRGSPSREGMMRKIVPGSAADLFCWKGVEENWIPLPKEGNGKSGDSEVAGAQPAEYRSPQRASEWKELDKDVEDYLKEPLLTPRVKVVGADELVTDTELKEKVAEKLKEREKIKEKVGGDDGREDIEI</sequence>
<keyword evidence="4" id="KW-1185">Reference proteome</keyword>
<dbReference type="OrthoDB" id="5397682at2759"/>
<evidence type="ECO:0000313" key="4">
    <source>
        <dbReference type="Proteomes" id="UP000799302"/>
    </source>
</evidence>
<accession>A0A6A6UM56</accession>
<feature type="compositionally biased region" description="Polar residues" evidence="1">
    <location>
        <begin position="102"/>
        <end position="113"/>
    </location>
</feature>
<dbReference type="AlphaFoldDB" id="A0A6A6UM56"/>
<evidence type="ECO:0000256" key="1">
    <source>
        <dbReference type="SAM" id="MobiDB-lite"/>
    </source>
</evidence>
<feature type="region of interest" description="Disordered" evidence="1">
    <location>
        <begin position="749"/>
        <end position="778"/>
    </location>
</feature>
<dbReference type="EMBL" id="MU004232">
    <property type="protein sequence ID" value="KAF2672527.1"/>
    <property type="molecule type" value="Genomic_DNA"/>
</dbReference>
<evidence type="ECO:0000313" key="3">
    <source>
        <dbReference type="EMBL" id="KAF2672527.1"/>
    </source>
</evidence>
<protein>
    <recommendedName>
        <fullName evidence="5">Glycosyltransferase 2</fullName>
    </recommendedName>
</protein>
<evidence type="ECO:0008006" key="5">
    <source>
        <dbReference type="Google" id="ProtNLM"/>
    </source>
</evidence>
<keyword evidence="2" id="KW-0812">Transmembrane</keyword>
<dbReference type="PANTHER" id="PTHR33604">
    <property type="entry name" value="OSJNBA0004B13.7 PROTEIN"/>
    <property type="match status" value="1"/>
</dbReference>
<proteinExistence type="predicted"/>
<gene>
    <name evidence="3" type="ORF">BT63DRAFT_422979</name>
</gene>
<keyword evidence="2" id="KW-1133">Transmembrane helix</keyword>
<dbReference type="Proteomes" id="UP000799302">
    <property type="component" value="Unassembled WGS sequence"/>
</dbReference>
<name>A0A6A6UM56_9PEZI</name>
<dbReference type="PANTHER" id="PTHR33604:SF3">
    <property type="entry name" value="OSJNBA0004B13.7 PROTEIN"/>
    <property type="match status" value="1"/>
</dbReference>
<feature type="transmembrane region" description="Helical" evidence="2">
    <location>
        <begin position="45"/>
        <end position="63"/>
    </location>
</feature>
<organism evidence="3 4">
    <name type="scientific">Microthyrium microscopicum</name>
    <dbReference type="NCBI Taxonomy" id="703497"/>
    <lineage>
        <taxon>Eukaryota</taxon>
        <taxon>Fungi</taxon>
        <taxon>Dikarya</taxon>
        <taxon>Ascomycota</taxon>
        <taxon>Pezizomycotina</taxon>
        <taxon>Dothideomycetes</taxon>
        <taxon>Dothideomycetes incertae sedis</taxon>
        <taxon>Microthyriales</taxon>
        <taxon>Microthyriaceae</taxon>
        <taxon>Microthyrium</taxon>
    </lineage>
</organism>